<dbReference type="PANTHER" id="PTHR35861">
    <property type="match status" value="1"/>
</dbReference>
<name>A0ABS3M0R9_9PROT</name>
<reference evidence="1 2" key="1">
    <citation type="submission" date="2021-03" db="EMBL/GenBank/DDBJ databases">
        <title>The complete genome sequence of Acetobacter sacchari TBRC 11175.</title>
        <authorList>
            <person name="Charoenyingcharoen P."/>
            <person name="Yukphan P."/>
        </authorList>
    </citation>
    <scope>NUCLEOTIDE SEQUENCE [LARGE SCALE GENOMIC DNA]</scope>
    <source>
        <strain evidence="1 2">TBRC 11175</strain>
    </source>
</reference>
<evidence type="ECO:0000313" key="2">
    <source>
        <dbReference type="Proteomes" id="UP000664771"/>
    </source>
</evidence>
<protein>
    <submittedName>
        <fullName evidence="1">Phage tail protein</fullName>
    </submittedName>
</protein>
<comment type="caution">
    <text evidence="1">The sequence shown here is derived from an EMBL/GenBank/DDBJ whole genome shotgun (WGS) entry which is preliminary data.</text>
</comment>
<dbReference type="InterPro" id="IPR052042">
    <property type="entry name" value="Tail_sheath_structural"/>
</dbReference>
<sequence length="497" mass="50856">MALIYQSGAFSTSGQIVPNLAVQIVQDSQVSLNGVTYSRIGIVGTATWGAKNSATTAGGLDDYLAAFGPKVASSTDAGTALSICVLQGASDFRIVRVSDGTDTAATGTIGTVTATAIYTGTAGNSIKLTLALYGASTTTYQLTVSHSVLGTRTYVGTTWTAIAAAVTADTSALIVLTVPTTVPTLAAATVTLSGGADGGTPTTEQFIGEDSDPRTGMYALRNQSCAIGMLAGLDDVTSYTTQAAFGIGEGVYMIATGPSGDTITNAVATSASGGYASYGLKVMFGDWLWWDDSTNGLMLVPAQAYVAGLLSQQSPEESGLNKQIYGVAGSQKAGLVSSGATQTYSTAELSSLFTAGFDVVTNPIPRGAIWGCRGGYNSSQNDLIYGDEYTRLTNYIAETLATGMGPYVGEPINSTLFGNVRASILGLLSTMRSAGMLDNTGTTVPYTVICDTSNNPTAQTALGYLVCAVSVQYMGINRFFIINLEGGAGVSVTVSSS</sequence>
<dbReference type="RefSeq" id="WP_207883753.1">
    <property type="nucleotide sequence ID" value="NZ_JAFVMF010000030.1"/>
</dbReference>
<dbReference type="Proteomes" id="UP000664771">
    <property type="component" value="Unassembled WGS sequence"/>
</dbReference>
<dbReference type="PANTHER" id="PTHR35861:SF2">
    <property type="entry name" value="FELS-2 PROPHAGE PROTEIN"/>
    <property type="match status" value="1"/>
</dbReference>
<evidence type="ECO:0000313" key="1">
    <source>
        <dbReference type="EMBL" id="MBO1361777.1"/>
    </source>
</evidence>
<proteinExistence type="predicted"/>
<dbReference type="EMBL" id="JAFVMF010000030">
    <property type="protein sequence ID" value="MBO1361777.1"/>
    <property type="molecule type" value="Genomic_DNA"/>
</dbReference>
<accession>A0ABS3M0R9</accession>
<gene>
    <name evidence="1" type="ORF">J2D73_18505</name>
</gene>
<organism evidence="1 2">
    <name type="scientific">Acetobacter sacchari</name>
    <dbReference type="NCBI Taxonomy" id="2661687"/>
    <lineage>
        <taxon>Bacteria</taxon>
        <taxon>Pseudomonadati</taxon>
        <taxon>Pseudomonadota</taxon>
        <taxon>Alphaproteobacteria</taxon>
        <taxon>Acetobacterales</taxon>
        <taxon>Acetobacteraceae</taxon>
        <taxon>Acetobacter</taxon>
    </lineage>
</organism>
<keyword evidence="2" id="KW-1185">Reference proteome</keyword>